<keyword evidence="1" id="KW-0812">Transmembrane</keyword>
<dbReference type="EMBL" id="QHJG01000043">
    <property type="protein sequence ID" value="PWY54154.1"/>
    <property type="molecule type" value="Genomic_DNA"/>
</dbReference>
<dbReference type="AlphaFoldDB" id="A0A317U211"/>
<gene>
    <name evidence="3" type="ORF">DGG96_16105</name>
    <name evidence="2" type="ORF">DGG96_18470</name>
</gene>
<feature type="transmembrane region" description="Helical" evidence="1">
    <location>
        <begin position="12"/>
        <end position="30"/>
    </location>
</feature>
<dbReference type="Proteomes" id="UP000247152">
    <property type="component" value="Unassembled WGS sequence"/>
</dbReference>
<dbReference type="EMBL" id="QHJG01000031">
    <property type="protein sequence ID" value="PWY54532.1"/>
    <property type="molecule type" value="Genomic_DNA"/>
</dbReference>
<evidence type="ECO:0000313" key="2">
    <source>
        <dbReference type="EMBL" id="PWY54154.1"/>
    </source>
</evidence>
<proteinExistence type="predicted"/>
<accession>A0A317U211</accession>
<evidence type="ECO:0000256" key="1">
    <source>
        <dbReference type="SAM" id="Phobius"/>
    </source>
</evidence>
<sequence length="46" mass="5500">MFERYLAIYLRISRLLGVLFMTFCSEILLWSRLLLSVNTSVTNDYH</sequence>
<keyword evidence="1" id="KW-0472">Membrane</keyword>
<evidence type="ECO:0000313" key="4">
    <source>
        <dbReference type="Proteomes" id="UP000247152"/>
    </source>
</evidence>
<name>A0A317U211_9GAMM</name>
<reference evidence="3 4" key="1">
    <citation type="submission" date="2018-05" db="EMBL/GenBank/DDBJ databases">
        <title>Legionella qingyii sp.nov., whole genome shotgun sequence.</title>
        <authorList>
            <person name="Wu H."/>
            <person name="Zhu Q."/>
            <person name="Hu C."/>
        </authorList>
    </citation>
    <scope>NUCLEOTIDE SEQUENCE [LARGE SCALE GENOMIC DNA]</scope>
    <source>
        <strain evidence="3 4">HEB18</strain>
    </source>
</reference>
<protein>
    <submittedName>
        <fullName evidence="3">Uncharacterized protein</fullName>
    </submittedName>
</protein>
<evidence type="ECO:0000313" key="3">
    <source>
        <dbReference type="EMBL" id="PWY54532.1"/>
    </source>
</evidence>
<comment type="caution">
    <text evidence="3">The sequence shown here is derived from an EMBL/GenBank/DDBJ whole genome shotgun (WGS) entry which is preliminary data.</text>
</comment>
<keyword evidence="1" id="KW-1133">Transmembrane helix</keyword>
<organism evidence="3 4">
    <name type="scientific">Legionella qingyii</name>
    <dbReference type="NCBI Taxonomy" id="2184757"/>
    <lineage>
        <taxon>Bacteria</taxon>
        <taxon>Pseudomonadati</taxon>
        <taxon>Pseudomonadota</taxon>
        <taxon>Gammaproteobacteria</taxon>
        <taxon>Legionellales</taxon>
        <taxon>Legionellaceae</taxon>
        <taxon>Legionella</taxon>
    </lineage>
</organism>